<dbReference type="PROSITE" id="PS50850">
    <property type="entry name" value="MFS"/>
    <property type="match status" value="1"/>
</dbReference>
<organism evidence="8 9">
    <name type="scientific">Acaulospora morrowiae</name>
    <dbReference type="NCBI Taxonomy" id="94023"/>
    <lineage>
        <taxon>Eukaryota</taxon>
        <taxon>Fungi</taxon>
        <taxon>Fungi incertae sedis</taxon>
        <taxon>Mucoromycota</taxon>
        <taxon>Glomeromycotina</taxon>
        <taxon>Glomeromycetes</taxon>
        <taxon>Diversisporales</taxon>
        <taxon>Acaulosporaceae</taxon>
        <taxon>Acaulospora</taxon>
    </lineage>
</organism>
<keyword evidence="5 6" id="KW-0472">Membrane</keyword>
<dbReference type="SUPFAM" id="SSF103473">
    <property type="entry name" value="MFS general substrate transporter"/>
    <property type="match status" value="1"/>
</dbReference>
<feature type="transmembrane region" description="Helical" evidence="6">
    <location>
        <begin position="337"/>
        <end position="354"/>
    </location>
</feature>
<dbReference type="Gene3D" id="1.20.1250.20">
    <property type="entry name" value="MFS general substrate transporter like domains"/>
    <property type="match status" value="2"/>
</dbReference>
<accession>A0A9N8W2U7</accession>
<dbReference type="Proteomes" id="UP000789342">
    <property type="component" value="Unassembled WGS sequence"/>
</dbReference>
<dbReference type="InterPro" id="IPR020846">
    <property type="entry name" value="MFS_dom"/>
</dbReference>
<feature type="transmembrane region" description="Helical" evidence="6">
    <location>
        <begin position="165"/>
        <end position="185"/>
    </location>
</feature>
<feature type="transmembrane region" description="Helical" evidence="6">
    <location>
        <begin position="197"/>
        <end position="219"/>
    </location>
</feature>
<evidence type="ECO:0000256" key="1">
    <source>
        <dbReference type="ARBA" id="ARBA00004141"/>
    </source>
</evidence>
<proteinExistence type="predicted"/>
<dbReference type="AlphaFoldDB" id="A0A9N8W2U7"/>
<dbReference type="FunFam" id="1.20.1250.20:FF:000013">
    <property type="entry name" value="MFS general substrate transporter"/>
    <property type="match status" value="1"/>
</dbReference>
<name>A0A9N8W2U7_9GLOM</name>
<evidence type="ECO:0000256" key="4">
    <source>
        <dbReference type="ARBA" id="ARBA00022989"/>
    </source>
</evidence>
<keyword evidence="3 6" id="KW-0812">Transmembrane</keyword>
<dbReference type="PANTHER" id="PTHR43791">
    <property type="entry name" value="PERMEASE-RELATED"/>
    <property type="match status" value="1"/>
</dbReference>
<dbReference type="GO" id="GO:0022857">
    <property type="term" value="F:transmembrane transporter activity"/>
    <property type="evidence" value="ECO:0007669"/>
    <property type="project" value="InterPro"/>
</dbReference>
<evidence type="ECO:0000313" key="9">
    <source>
        <dbReference type="Proteomes" id="UP000789342"/>
    </source>
</evidence>
<feature type="transmembrane region" description="Helical" evidence="6">
    <location>
        <begin position="104"/>
        <end position="121"/>
    </location>
</feature>
<keyword evidence="9" id="KW-1185">Reference proteome</keyword>
<keyword evidence="4 6" id="KW-1133">Transmembrane helix</keyword>
<dbReference type="EMBL" id="CAJVPV010000699">
    <property type="protein sequence ID" value="CAG8470040.1"/>
    <property type="molecule type" value="Genomic_DNA"/>
</dbReference>
<feature type="transmembrane region" description="Helical" evidence="6">
    <location>
        <begin position="394"/>
        <end position="415"/>
    </location>
</feature>
<dbReference type="InterPro" id="IPR036259">
    <property type="entry name" value="MFS_trans_sf"/>
</dbReference>
<evidence type="ECO:0000256" key="6">
    <source>
        <dbReference type="SAM" id="Phobius"/>
    </source>
</evidence>
<dbReference type="InterPro" id="IPR011701">
    <property type="entry name" value="MFS"/>
</dbReference>
<reference evidence="8" key="1">
    <citation type="submission" date="2021-06" db="EMBL/GenBank/DDBJ databases">
        <authorList>
            <person name="Kallberg Y."/>
            <person name="Tangrot J."/>
            <person name="Rosling A."/>
        </authorList>
    </citation>
    <scope>NUCLEOTIDE SEQUENCE</scope>
    <source>
        <strain evidence="8">CL551</strain>
    </source>
</reference>
<feature type="transmembrane region" description="Helical" evidence="6">
    <location>
        <begin position="73"/>
        <end position="92"/>
    </location>
</feature>
<keyword evidence="2" id="KW-0813">Transport</keyword>
<protein>
    <submittedName>
        <fullName evidence="8">13738_t:CDS:1</fullName>
    </submittedName>
</protein>
<evidence type="ECO:0000256" key="3">
    <source>
        <dbReference type="ARBA" id="ARBA00022692"/>
    </source>
</evidence>
<feature type="transmembrane region" description="Helical" evidence="6">
    <location>
        <begin position="307"/>
        <end position="325"/>
    </location>
</feature>
<evidence type="ECO:0000256" key="5">
    <source>
        <dbReference type="ARBA" id="ARBA00023136"/>
    </source>
</evidence>
<comment type="subcellular location">
    <subcellularLocation>
        <location evidence="1">Membrane</location>
        <topology evidence="1">Multi-pass membrane protein</topology>
    </subcellularLocation>
</comment>
<feature type="transmembrane region" description="Helical" evidence="6">
    <location>
        <begin position="360"/>
        <end position="382"/>
    </location>
</feature>
<feature type="transmembrane region" description="Helical" evidence="6">
    <location>
        <begin position="427"/>
        <end position="448"/>
    </location>
</feature>
<feature type="transmembrane region" description="Helical" evidence="6">
    <location>
        <begin position="270"/>
        <end position="295"/>
    </location>
</feature>
<sequence>MTDSISIVDETNDTSLHIDSEDKKFERKLLRKIDLRLLAITNIMYILACLDRINIGNARIAGLEKDLGLIGNQYQIALSIYFLGGVLFEIPSNMVLKKIKPSRWIPFLMMSWSIIVSSMAAVRNSDELIATRFLLGVAEAGFVPGILLLLSLWYKRSEYGMRFTIFISGNVLAGAFGGLLAYVIIGNLNGKANLQGWRWLFLLEGIVSFIVSLISFLIIPGFPEDENFLTIRERQLLMSRLHPEHGTAGEHIRTVTIKHALLITLKDWRVYLMVLHNICINTALNSISLYLPTLIYKMGFSSLKTQLLTLPPYFFGWLFSLVVSLHSDHVQLRGHHIICCAIIGAIGFLMLANLKSVGMLYSATFFCTSGTWAAGAMTLAWIPNIFHHPREKRAIAIALILSAGIVAGIISSNIYPSSEEPRYFRGHMINASFMLIATICAIIMRLVLKRKNEKMRQVEDEKESTHKIPYIL</sequence>
<feature type="transmembrane region" description="Helical" evidence="6">
    <location>
        <begin position="33"/>
        <end position="53"/>
    </location>
</feature>
<dbReference type="OrthoDB" id="1935484at2759"/>
<dbReference type="PANTHER" id="PTHR43791:SF36">
    <property type="entry name" value="TRANSPORTER, PUTATIVE (AFU_ORTHOLOGUE AFUA_6G08340)-RELATED"/>
    <property type="match status" value="1"/>
</dbReference>
<feature type="transmembrane region" description="Helical" evidence="6">
    <location>
        <begin position="133"/>
        <end position="153"/>
    </location>
</feature>
<evidence type="ECO:0000256" key="2">
    <source>
        <dbReference type="ARBA" id="ARBA00022448"/>
    </source>
</evidence>
<dbReference type="FunFam" id="1.20.1250.20:FF:000057">
    <property type="entry name" value="MFS general substrate transporter"/>
    <property type="match status" value="1"/>
</dbReference>
<comment type="caution">
    <text evidence="8">The sequence shown here is derived from an EMBL/GenBank/DDBJ whole genome shotgun (WGS) entry which is preliminary data.</text>
</comment>
<feature type="domain" description="Major facilitator superfamily (MFS) profile" evidence="7">
    <location>
        <begin position="37"/>
        <end position="455"/>
    </location>
</feature>
<dbReference type="GO" id="GO:0016020">
    <property type="term" value="C:membrane"/>
    <property type="evidence" value="ECO:0007669"/>
    <property type="project" value="UniProtKB-SubCell"/>
</dbReference>
<gene>
    <name evidence="8" type="ORF">AMORRO_LOCUS1812</name>
</gene>
<evidence type="ECO:0000259" key="7">
    <source>
        <dbReference type="PROSITE" id="PS50850"/>
    </source>
</evidence>
<evidence type="ECO:0000313" key="8">
    <source>
        <dbReference type="EMBL" id="CAG8470040.1"/>
    </source>
</evidence>
<dbReference type="Pfam" id="PF07690">
    <property type="entry name" value="MFS_1"/>
    <property type="match status" value="1"/>
</dbReference>